<dbReference type="EMBL" id="KI925460">
    <property type="protein sequence ID" value="ETW79504.1"/>
    <property type="molecule type" value="Genomic_DNA"/>
</dbReference>
<sequence length="93" mass="10005">MKCGQTDPSAAECPSVGYSQLGGNQPCLVIVGVFSTHLALFSISPKLPKYLPWTLAWMHAYHHSSLVLVQLDQVCSFFVGFCGSITKACASIL</sequence>
<dbReference type="Proteomes" id="UP000030671">
    <property type="component" value="Unassembled WGS sequence"/>
</dbReference>
<reference evidence="1 2" key="1">
    <citation type="journal article" date="2012" name="New Phytol.">
        <title>Insight into trade-off between wood decay and parasitism from the genome of a fungal forest pathogen.</title>
        <authorList>
            <person name="Olson A."/>
            <person name="Aerts A."/>
            <person name="Asiegbu F."/>
            <person name="Belbahri L."/>
            <person name="Bouzid O."/>
            <person name="Broberg A."/>
            <person name="Canback B."/>
            <person name="Coutinho P.M."/>
            <person name="Cullen D."/>
            <person name="Dalman K."/>
            <person name="Deflorio G."/>
            <person name="van Diepen L.T."/>
            <person name="Dunand C."/>
            <person name="Duplessis S."/>
            <person name="Durling M."/>
            <person name="Gonthier P."/>
            <person name="Grimwood J."/>
            <person name="Fossdal C.G."/>
            <person name="Hansson D."/>
            <person name="Henrissat B."/>
            <person name="Hietala A."/>
            <person name="Himmelstrand K."/>
            <person name="Hoffmeister D."/>
            <person name="Hogberg N."/>
            <person name="James T.Y."/>
            <person name="Karlsson M."/>
            <person name="Kohler A."/>
            <person name="Kues U."/>
            <person name="Lee Y.H."/>
            <person name="Lin Y.C."/>
            <person name="Lind M."/>
            <person name="Lindquist E."/>
            <person name="Lombard V."/>
            <person name="Lucas S."/>
            <person name="Lunden K."/>
            <person name="Morin E."/>
            <person name="Murat C."/>
            <person name="Park J."/>
            <person name="Raffaello T."/>
            <person name="Rouze P."/>
            <person name="Salamov A."/>
            <person name="Schmutz J."/>
            <person name="Solheim H."/>
            <person name="Stahlberg J."/>
            <person name="Velez H."/>
            <person name="de Vries R.P."/>
            <person name="Wiebenga A."/>
            <person name="Woodward S."/>
            <person name="Yakovlev I."/>
            <person name="Garbelotto M."/>
            <person name="Martin F."/>
            <person name="Grigoriev I.V."/>
            <person name="Stenlid J."/>
        </authorList>
    </citation>
    <scope>NUCLEOTIDE SEQUENCE [LARGE SCALE GENOMIC DNA]</scope>
    <source>
        <strain evidence="1 2">TC 32-1</strain>
    </source>
</reference>
<dbReference type="InParanoid" id="W4K1A6"/>
<protein>
    <submittedName>
        <fullName evidence="1">Uncharacterized protein</fullName>
    </submittedName>
</protein>
<dbReference type="KEGG" id="hir:HETIRDRAFT_322377"/>
<keyword evidence="2" id="KW-1185">Reference proteome</keyword>
<dbReference type="RefSeq" id="XP_009548087.1">
    <property type="nucleotide sequence ID" value="XM_009549792.1"/>
</dbReference>
<evidence type="ECO:0000313" key="2">
    <source>
        <dbReference type="Proteomes" id="UP000030671"/>
    </source>
</evidence>
<name>W4K1A6_HETIT</name>
<dbReference type="AlphaFoldDB" id="W4K1A6"/>
<evidence type="ECO:0000313" key="1">
    <source>
        <dbReference type="EMBL" id="ETW79504.1"/>
    </source>
</evidence>
<gene>
    <name evidence="1" type="ORF">HETIRDRAFT_322377</name>
</gene>
<organism evidence="1 2">
    <name type="scientific">Heterobasidion irregulare (strain TC 32-1)</name>
    <dbReference type="NCBI Taxonomy" id="747525"/>
    <lineage>
        <taxon>Eukaryota</taxon>
        <taxon>Fungi</taxon>
        <taxon>Dikarya</taxon>
        <taxon>Basidiomycota</taxon>
        <taxon>Agaricomycotina</taxon>
        <taxon>Agaricomycetes</taxon>
        <taxon>Russulales</taxon>
        <taxon>Bondarzewiaceae</taxon>
        <taxon>Heterobasidion</taxon>
        <taxon>Heterobasidion annosum species complex</taxon>
    </lineage>
</organism>
<dbReference type="GeneID" id="20670849"/>
<proteinExistence type="predicted"/>
<dbReference type="HOGENOM" id="CLU_163763_1_0_1"/>
<accession>W4K1A6</accession>